<evidence type="ECO:0000313" key="2">
    <source>
        <dbReference type="EMBL" id="EEG31769.1"/>
    </source>
</evidence>
<accession>C0E9T4</accession>
<evidence type="ECO:0000313" key="3">
    <source>
        <dbReference type="Proteomes" id="UP000003340"/>
    </source>
</evidence>
<dbReference type="HOGENOM" id="CLU_2394575_0_0_9"/>
<name>C0E9T4_9FIRM</name>
<feature type="compositionally biased region" description="Basic and acidic residues" evidence="1">
    <location>
        <begin position="25"/>
        <end position="34"/>
    </location>
</feature>
<feature type="compositionally biased region" description="Polar residues" evidence="1">
    <location>
        <begin position="37"/>
        <end position="52"/>
    </location>
</feature>
<keyword evidence="3" id="KW-1185">Reference proteome</keyword>
<evidence type="ECO:0000256" key="1">
    <source>
        <dbReference type="SAM" id="MobiDB-lite"/>
    </source>
</evidence>
<reference evidence="2 3" key="2">
    <citation type="submission" date="2009-02" db="EMBL/GenBank/DDBJ databases">
        <title>Draft genome sequence of Clostridium methylpentosum (DSM 5476).</title>
        <authorList>
            <person name="Sudarsanam P."/>
            <person name="Ley R."/>
            <person name="Guruge J."/>
            <person name="Turnbaugh P.J."/>
            <person name="Mahowald M."/>
            <person name="Liep D."/>
            <person name="Gordon J."/>
        </authorList>
    </citation>
    <scope>NUCLEOTIDE SEQUENCE [LARGE SCALE GENOMIC DNA]</scope>
    <source>
        <strain evidence="2 3">DSM 5476</strain>
    </source>
</reference>
<gene>
    <name evidence="2" type="ORF">CLOSTMETH_00585</name>
</gene>
<protein>
    <submittedName>
        <fullName evidence="2">Uncharacterized protein</fullName>
    </submittedName>
</protein>
<sequence length="93" mass="10626">MDTVRKNLKKVAEYIQNKLKEDELHDQLTMREYTDPLTGSKQQSPPRSQVAKSASRRCWDQSLTGVFGKAPGYAGGYLLWKKLMCYGNAEKNK</sequence>
<dbReference type="EMBL" id="ACEC01000022">
    <property type="protein sequence ID" value="EEG31769.1"/>
    <property type="molecule type" value="Genomic_DNA"/>
</dbReference>
<dbReference type="AlphaFoldDB" id="C0E9T4"/>
<dbReference type="Proteomes" id="UP000003340">
    <property type="component" value="Unassembled WGS sequence"/>
</dbReference>
<organism evidence="2 3">
    <name type="scientific">[Clostridium] methylpentosum DSM 5476</name>
    <dbReference type="NCBI Taxonomy" id="537013"/>
    <lineage>
        <taxon>Bacteria</taxon>
        <taxon>Bacillati</taxon>
        <taxon>Bacillota</taxon>
        <taxon>Clostridia</taxon>
        <taxon>Eubacteriales</taxon>
        <taxon>Oscillospiraceae</taxon>
        <taxon>Oscillospiraceae incertae sedis</taxon>
    </lineage>
</organism>
<proteinExistence type="predicted"/>
<dbReference type="STRING" id="537013.CLOSTMETH_00585"/>
<feature type="region of interest" description="Disordered" evidence="1">
    <location>
        <begin position="25"/>
        <end position="55"/>
    </location>
</feature>
<reference evidence="2 3" key="1">
    <citation type="submission" date="2009-01" db="EMBL/GenBank/DDBJ databases">
        <authorList>
            <person name="Fulton L."/>
            <person name="Clifton S."/>
            <person name="Fulton B."/>
            <person name="Xu J."/>
            <person name="Minx P."/>
            <person name="Pepin K.H."/>
            <person name="Johnson M."/>
            <person name="Bhonagiri V."/>
            <person name="Nash W.E."/>
            <person name="Mardis E.R."/>
            <person name="Wilson R.K."/>
        </authorList>
    </citation>
    <scope>NUCLEOTIDE SEQUENCE [LARGE SCALE GENOMIC DNA]</scope>
    <source>
        <strain evidence="2 3">DSM 5476</strain>
    </source>
</reference>
<comment type="caution">
    <text evidence="2">The sequence shown here is derived from an EMBL/GenBank/DDBJ whole genome shotgun (WGS) entry which is preliminary data.</text>
</comment>